<dbReference type="InterPro" id="IPR000719">
    <property type="entry name" value="Prot_kinase_dom"/>
</dbReference>
<evidence type="ECO:0000256" key="4">
    <source>
        <dbReference type="ARBA" id="ARBA00022679"/>
    </source>
</evidence>
<evidence type="ECO:0000313" key="15">
    <source>
        <dbReference type="Proteomes" id="UP001515480"/>
    </source>
</evidence>
<dbReference type="Proteomes" id="UP001515480">
    <property type="component" value="Unassembled WGS sequence"/>
</dbReference>
<dbReference type="SUPFAM" id="SSF57850">
    <property type="entry name" value="RING/U-box"/>
    <property type="match status" value="2"/>
</dbReference>
<dbReference type="InterPro" id="IPR008271">
    <property type="entry name" value="Ser/Thr_kinase_AS"/>
</dbReference>
<dbReference type="InterPro" id="IPR011009">
    <property type="entry name" value="Kinase-like_dom_sf"/>
</dbReference>
<keyword evidence="6 11" id="KW-0547">Nucleotide-binding</keyword>
<dbReference type="Gene3D" id="3.80.10.10">
    <property type="entry name" value="Ribonuclease Inhibitor"/>
    <property type="match status" value="3"/>
</dbReference>
<comment type="catalytic activity">
    <reaction evidence="9">
        <text>L-threonyl-[protein] + ATP = O-phospho-L-threonyl-[protein] + ADP + H(+)</text>
        <dbReference type="Rhea" id="RHEA:46608"/>
        <dbReference type="Rhea" id="RHEA-COMP:11060"/>
        <dbReference type="Rhea" id="RHEA-COMP:11605"/>
        <dbReference type="ChEBI" id="CHEBI:15378"/>
        <dbReference type="ChEBI" id="CHEBI:30013"/>
        <dbReference type="ChEBI" id="CHEBI:30616"/>
        <dbReference type="ChEBI" id="CHEBI:61977"/>
        <dbReference type="ChEBI" id="CHEBI:456216"/>
        <dbReference type="EC" id="2.7.11.1"/>
    </reaction>
</comment>
<evidence type="ECO:0000259" key="13">
    <source>
        <dbReference type="PROSITE" id="PS50011"/>
    </source>
</evidence>
<evidence type="ECO:0000256" key="5">
    <source>
        <dbReference type="ARBA" id="ARBA00022737"/>
    </source>
</evidence>
<dbReference type="SUPFAM" id="SSF56112">
    <property type="entry name" value="Protein kinase-like (PK-like)"/>
    <property type="match status" value="1"/>
</dbReference>
<keyword evidence="4" id="KW-0808">Transferase</keyword>
<evidence type="ECO:0000256" key="6">
    <source>
        <dbReference type="ARBA" id="ARBA00022741"/>
    </source>
</evidence>
<gene>
    <name evidence="14" type="ORF">AB1Y20_006033</name>
</gene>
<evidence type="ECO:0000256" key="9">
    <source>
        <dbReference type="ARBA" id="ARBA00047899"/>
    </source>
</evidence>
<keyword evidence="7" id="KW-0418">Kinase</keyword>
<feature type="domain" description="Protein kinase" evidence="13">
    <location>
        <begin position="511"/>
        <end position="788"/>
    </location>
</feature>
<dbReference type="Pfam" id="PF00069">
    <property type="entry name" value="Pkinase"/>
    <property type="match status" value="1"/>
</dbReference>
<keyword evidence="5" id="KW-0677">Repeat</keyword>
<dbReference type="PROSITE" id="PS00108">
    <property type="entry name" value="PROTEIN_KINASE_ST"/>
    <property type="match status" value="1"/>
</dbReference>
<evidence type="ECO:0000256" key="2">
    <source>
        <dbReference type="ARBA" id="ARBA00022527"/>
    </source>
</evidence>
<evidence type="ECO:0000256" key="7">
    <source>
        <dbReference type="ARBA" id="ARBA00022777"/>
    </source>
</evidence>
<keyword evidence="12" id="KW-0175">Coiled coil</keyword>
<comment type="catalytic activity">
    <reaction evidence="10">
        <text>L-seryl-[protein] + ATP = O-phospho-L-seryl-[protein] + ADP + H(+)</text>
        <dbReference type="Rhea" id="RHEA:17989"/>
        <dbReference type="Rhea" id="RHEA-COMP:9863"/>
        <dbReference type="Rhea" id="RHEA-COMP:11604"/>
        <dbReference type="ChEBI" id="CHEBI:15378"/>
        <dbReference type="ChEBI" id="CHEBI:29999"/>
        <dbReference type="ChEBI" id="CHEBI:30616"/>
        <dbReference type="ChEBI" id="CHEBI:83421"/>
        <dbReference type="ChEBI" id="CHEBI:456216"/>
        <dbReference type="EC" id="2.7.11.1"/>
    </reaction>
</comment>
<dbReference type="PANTHER" id="PTHR48006:SF102">
    <property type="entry name" value="LEUCINE-RICH REPEAT-CONTAINING PROTEIN DDB_G0281931-RELATED"/>
    <property type="match status" value="1"/>
</dbReference>
<evidence type="ECO:0000256" key="1">
    <source>
        <dbReference type="ARBA" id="ARBA00012513"/>
    </source>
</evidence>
<dbReference type="EC" id="2.7.11.1" evidence="1"/>
<evidence type="ECO:0000256" key="8">
    <source>
        <dbReference type="ARBA" id="ARBA00022840"/>
    </source>
</evidence>
<dbReference type="GO" id="GO:0004674">
    <property type="term" value="F:protein serine/threonine kinase activity"/>
    <property type="evidence" value="ECO:0007669"/>
    <property type="project" value="UniProtKB-KW"/>
</dbReference>
<dbReference type="AlphaFoldDB" id="A0AB34J3S5"/>
<keyword evidence="3" id="KW-0433">Leucine-rich repeat</keyword>
<dbReference type="EMBL" id="JBGBPQ010000014">
    <property type="protein sequence ID" value="KAL1511221.1"/>
    <property type="molecule type" value="Genomic_DNA"/>
</dbReference>
<sequence>MLSHVRETLAHLAQGATSLHLRMRPPSPHSSTTPCLFSCTVDNNIGPEGAREMAAALKTNTTLTSLLLSDNRIGAEGAKDVAVALKINTTLTSLHLRGNSIGAEGAREVAAALKANTTLTSLLLSDNAIGDVGAREVAAALEANTTLTTLHLSGNRIGDEAARDLAAMLKTNKTLTSLYLRGNVILAEGGKEVFVEDEDEELGDARDCRAGDWPREMVAGLLDLIHDCLAKYKNRCDTHAAMQQLVMLERTHGQQTAEEAQLQAVRVELERLRTEAQVAAMQPGQQKHTCLVCFDDFPLASGVKCIADVDAHFVCADCLEGYVREVTSDGNLWRLEAQGQWQGIPCPGVGCTASPFTEQNRIGSKGANEVAAALKTNTSLTSLYLNGNLLNLDAVTAMAGALKNNTTLTSLHLGGLRFHDEIQAYLGRNDQAPDLLAEEEGPRKKPRLDDEQFCEAAAASAAGGLPQGEAGGSQDDPVSLARALLASCLESHDAAAVDLPLPYLRECTNDFHAARQLGEGAFGQVFRAVDAVSGMTFAVKRLDRAFLAPLADPTARAAQLRAAAREVEVLSRFRHPHIVRLLGYAFAADGDRCLVYPLLAGGSLDAALREDARAAALTWRVRLRIASGLAKALNYLHRGGSGAKCYHRDVKAANVCLTAELTPQLIDCGLAKFVPDDAPAATSTGGRFGTPGYQCPRYVDNGKFDSKSEAYSLGIVLLELLVGERARDHILERILTLACPGCGQAFIDFEGCFAIYCGRCSTGFCAYCLKNCGEIRNRSSSDAAHRHVAQCQYNATGELFSSQTVFETAQRQRRRRELDSFLSTLSAEDAARALCDCDRELRDLGLV</sequence>
<keyword evidence="8 11" id="KW-0067">ATP-binding</keyword>
<dbReference type="SUPFAM" id="SSF52047">
    <property type="entry name" value="RNI-like"/>
    <property type="match status" value="2"/>
</dbReference>
<organism evidence="14 15">
    <name type="scientific">Prymnesium parvum</name>
    <name type="common">Toxic golden alga</name>
    <dbReference type="NCBI Taxonomy" id="97485"/>
    <lineage>
        <taxon>Eukaryota</taxon>
        <taxon>Haptista</taxon>
        <taxon>Haptophyta</taxon>
        <taxon>Prymnesiophyceae</taxon>
        <taxon>Prymnesiales</taxon>
        <taxon>Prymnesiaceae</taxon>
        <taxon>Prymnesium</taxon>
    </lineage>
</organism>
<proteinExistence type="predicted"/>
<dbReference type="Gene3D" id="1.10.510.10">
    <property type="entry name" value="Transferase(Phosphotransferase) domain 1"/>
    <property type="match status" value="1"/>
</dbReference>
<dbReference type="Pfam" id="PF13516">
    <property type="entry name" value="LRR_6"/>
    <property type="match status" value="5"/>
</dbReference>
<evidence type="ECO:0000256" key="11">
    <source>
        <dbReference type="PROSITE-ProRule" id="PRU10141"/>
    </source>
</evidence>
<dbReference type="InterPro" id="IPR051824">
    <property type="entry name" value="LRR_Rcpt-Like_S/T_Kinase"/>
</dbReference>
<dbReference type="PANTHER" id="PTHR48006">
    <property type="entry name" value="LEUCINE-RICH REPEAT-CONTAINING PROTEIN DDB_G0281931-RELATED"/>
    <property type="match status" value="1"/>
</dbReference>
<evidence type="ECO:0000256" key="10">
    <source>
        <dbReference type="ARBA" id="ARBA00048679"/>
    </source>
</evidence>
<evidence type="ECO:0000256" key="12">
    <source>
        <dbReference type="SAM" id="Coils"/>
    </source>
</evidence>
<dbReference type="SMART" id="SM00220">
    <property type="entry name" value="S_TKc"/>
    <property type="match status" value="1"/>
</dbReference>
<protein>
    <recommendedName>
        <fullName evidence="1">non-specific serine/threonine protein kinase</fullName>
        <ecNumber evidence="1">2.7.11.1</ecNumber>
    </recommendedName>
</protein>
<comment type="caution">
    <text evidence="14">The sequence shown here is derived from an EMBL/GenBank/DDBJ whole genome shotgun (WGS) entry which is preliminary data.</text>
</comment>
<evidence type="ECO:0000256" key="3">
    <source>
        <dbReference type="ARBA" id="ARBA00022614"/>
    </source>
</evidence>
<keyword evidence="15" id="KW-1185">Reference proteome</keyword>
<dbReference type="SMART" id="SM00368">
    <property type="entry name" value="LRR_RI"/>
    <property type="match status" value="7"/>
</dbReference>
<dbReference type="InterPro" id="IPR001611">
    <property type="entry name" value="Leu-rich_rpt"/>
</dbReference>
<dbReference type="PROSITE" id="PS00107">
    <property type="entry name" value="PROTEIN_KINASE_ATP"/>
    <property type="match status" value="1"/>
</dbReference>
<dbReference type="InterPro" id="IPR032675">
    <property type="entry name" value="LRR_dom_sf"/>
</dbReference>
<dbReference type="InterPro" id="IPR017441">
    <property type="entry name" value="Protein_kinase_ATP_BS"/>
</dbReference>
<dbReference type="GO" id="GO:0005524">
    <property type="term" value="F:ATP binding"/>
    <property type="evidence" value="ECO:0007669"/>
    <property type="project" value="UniProtKB-UniRule"/>
</dbReference>
<feature type="binding site" evidence="11">
    <location>
        <position position="540"/>
    </location>
    <ligand>
        <name>ATP</name>
        <dbReference type="ChEBI" id="CHEBI:30616"/>
    </ligand>
</feature>
<dbReference type="CDD" id="cd20336">
    <property type="entry name" value="Rcat_RBR"/>
    <property type="match status" value="1"/>
</dbReference>
<accession>A0AB34J3S5</accession>
<name>A0AB34J3S5_PRYPA</name>
<reference evidence="14 15" key="1">
    <citation type="journal article" date="2024" name="Science">
        <title>Giant polyketide synthase enzymes in the biosynthesis of giant marine polyether toxins.</title>
        <authorList>
            <person name="Fallon T.R."/>
            <person name="Shende V.V."/>
            <person name="Wierzbicki I.H."/>
            <person name="Pendleton A.L."/>
            <person name="Watervoot N.F."/>
            <person name="Auber R.P."/>
            <person name="Gonzalez D.J."/>
            <person name="Wisecaver J.H."/>
            <person name="Moore B.S."/>
        </authorList>
    </citation>
    <scope>NUCLEOTIDE SEQUENCE [LARGE SCALE GENOMIC DNA]</scope>
    <source>
        <strain evidence="14 15">12B1</strain>
    </source>
</reference>
<dbReference type="PROSITE" id="PS50011">
    <property type="entry name" value="PROTEIN_KINASE_DOM"/>
    <property type="match status" value="1"/>
</dbReference>
<evidence type="ECO:0000313" key="14">
    <source>
        <dbReference type="EMBL" id="KAL1511221.1"/>
    </source>
</evidence>
<keyword evidence="2" id="KW-0723">Serine/threonine-protein kinase</keyword>
<feature type="coiled-coil region" evidence="12">
    <location>
        <begin position="255"/>
        <end position="282"/>
    </location>
</feature>